<dbReference type="EMBL" id="PSNX01000004">
    <property type="protein sequence ID" value="PPE66887.1"/>
    <property type="molecule type" value="Genomic_DNA"/>
</dbReference>
<comment type="caution">
    <text evidence="2">The sequence shown here is derived from an EMBL/GenBank/DDBJ whole genome shotgun (WGS) entry which is preliminary data.</text>
</comment>
<dbReference type="Proteomes" id="UP000238605">
    <property type="component" value="Unassembled WGS sequence"/>
</dbReference>
<accession>A0A2S5SWD7</accession>
<dbReference type="AlphaFoldDB" id="A0A2S5SWD7"/>
<gene>
    <name evidence="2" type="ORF">C1704_05325</name>
</gene>
<sequence length="177" mass="19282">MIVRRQLGANRSQNRGVVLVVALILLVVIGVSSAVAIRSALFSDLVSHNMRAQNTAMQAAELALRWCEQQALAQPVPPGFQVQPVVNFDEADRWNNAANWAVMANTVPAAVLGGEVNYVTPPQCIVERVEFPSLSDKPRPELAYQVTARGFSPDFQRVGGNSAAGSEVWLQSIIRQF</sequence>
<evidence type="ECO:0000313" key="2">
    <source>
        <dbReference type="EMBL" id="PPE66887.1"/>
    </source>
</evidence>
<dbReference type="InterPro" id="IPR025746">
    <property type="entry name" value="PilX_N_dom"/>
</dbReference>
<proteinExistence type="predicted"/>
<organism evidence="2 3">
    <name type="scientific">Caldimonas caldifontis</name>
    <dbReference type="NCBI Taxonomy" id="1452508"/>
    <lineage>
        <taxon>Bacteria</taxon>
        <taxon>Pseudomonadati</taxon>
        <taxon>Pseudomonadota</taxon>
        <taxon>Betaproteobacteria</taxon>
        <taxon>Burkholderiales</taxon>
        <taxon>Sphaerotilaceae</taxon>
        <taxon>Caldimonas</taxon>
    </lineage>
</organism>
<protein>
    <recommendedName>
        <fullName evidence="1">Type 4 fimbrial biogenesis protein PilX N-terminal domain-containing protein</fullName>
    </recommendedName>
</protein>
<dbReference type="Pfam" id="PF14341">
    <property type="entry name" value="PilX_N"/>
    <property type="match status" value="1"/>
</dbReference>
<keyword evidence="3" id="KW-1185">Reference proteome</keyword>
<name>A0A2S5SWD7_9BURK</name>
<feature type="domain" description="Type 4 fimbrial biogenesis protein PilX N-terminal" evidence="1">
    <location>
        <begin position="15"/>
        <end position="65"/>
    </location>
</feature>
<evidence type="ECO:0000259" key="1">
    <source>
        <dbReference type="Pfam" id="PF14341"/>
    </source>
</evidence>
<reference evidence="2 3" key="1">
    <citation type="submission" date="2018-02" db="EMBL/GenBank/DDBJ databases">
        <title>Reclassifiation of [Polyangium] brachysporum DSM 7029 as Guopingzhaonella breviflexa gen. nov., sp. nov., a member of the family Comamonadaceae.</title>
        <authorList>
            <person name="Tang B."/>
        </authorList>
    </citation>
    <scope>NUCLEOTIDE SEQUENCE [LARGE SCALE GENOMIC DNA]</scope>
    <source>
        <strain evidence="2 3">BCRC 80649</strain>
    </source>
</reference>
<evidence type="ECO:0000313" key="3">
    <source>
        <dbReference type="Proteomes" id="UP000238605"/>
    </source>
</evidence>